<keyword evidence="4" id="KW-1133">Transmembrane helix</keyword>
<dbReference type="PANTHER" id="PTHR11360:SF234">
    <property type="entry name" value="MFS-TYPE TRANSPORTER DBAD-RELATED"/>
    <property type="match status" value="1"/>
</dbReference>
<feature type="transmembrane region" description="Helical" evidence="4">
    <location>
        <begin position="527"/>
        <end position="547"/>
    </location>
</feature>
<name>A0A2P7ZD64_9PEZI</name>
<reference evidence="5 6" key="1">
    <citation type="submission" date="2017-05" db="EMBL/GenBank/DDBJ databases">
        <title>Draft genome sequence of Elsinoe australis.</title>
        <authorList>
            <person name="Cheng Q."/>
        </authorList>
    </citation>
    <scope>NUCLEOTIDE SEQUENCE [LARGE SCALE GENOMIC DNA]</scope>
    <source>
        <strain evidence="5 6">NL1</strain>
    </source>
</reference>
<dbReference type="SUPFAM" id="SSF103473">
    <property type="entry name" value="MFS general substrate transporter"/>
    <property type="match status" value="1"/>
</dbReference>
<protein>
    <submittedName>
        <fullName evidence="5">Riboflavin transporter MCH5</fullName>
    </submittedName>
</protein>
<dbReference type="Proteomes" id="UP000243723">
    <property type="component" value="Unassembled WGS sequence"/>
</dbReference>
<keyword evidence="6" id="KW-1185">Reference proteome</keyword>
<feature type="transmembrane region" description="Helical" evidence="4">
    <location>
        <begin position="88"/>
        <end position="112"/>
    </location>
</feature>
<dbReference type="Pfam" id="PF07690">
    <property type="entry name" value="MFS_1"/>
    <property type="match status" value="1"/>
</dbReference>
<comment type="subcellular location">
    <subcellularLocation>
        <location evidence="1">Membrane</location>
        <topology evidence="1">Multi-pass membrane protein</topology>
    </subcellularLocation>
</comment>
<organism evidence="5 6">
    <name type="scientific">Elsinoe australis</name>
    <dbReference type="NCBI Taxonomy" id="40998"/>
    <lineage>
        <taxon>Eukaryota</taxon>
        <taxon>Fungi</taxon>
        <taxon>Dikarya</taxon>
        <taxon>Ascomycota</taxon>
        <taxon>Pezizomycotina</taxon>
        <taxon>Dothideomycetes</taxon>
        <taxon>Dothideomycetidae</taxon>
        <taxon>Myriangiales</taxon>
        <taxon>Elsinoaceae</taxon>
        <taxon>Elsinoe</taxon>
    </lineage>
</organism>
<keyword evidence="4" id="KW-0472">Membrane</keyword>
<accession>A0A2P7ZD64</accession>
<proteinExistence type="inferred from homology"/>
<feature type="transmembrane region" description="Helical" evidence="4">
    <location>
        <begin position="124"/>
        <end position="147"/>
    </location>
</feature>
<dbReference type="InterPro" id="IPR011701">
    <property type="entry name" value="MFS"/>
</dbReference>
<dbReference type="Gene3D" id="1.20.1250.20">
    <property type="entry name" value="MFS general substrate transporter like domains"/>
    <property type="match status" value="2"/>
</dbReference>
<feature type="transmembrane region" description="Helical" evidence="4">
    <location>
        <begin position="344"/>
        <end position="365"/>
    </location>
</feature>
<feature type="compositionally biased region" description="Low complexity" evidence="3">
    <location>
        <begin position="16"/>
        <end position="31"/>
    </location>
</feature>
<dbReference type="GO" id="GO:0016020">
    <property type="term" value="C:membrane"/>
    <property type="evidence" value="ECO:0007669"/>
    <property type="project" value="UniProtKB-SubCell"/>
</dbReference>
<gene>
    <name evidence="5" type="ORF">B9Z65_5106</name>
</gene>
<feature type="region of interest" description="Disordered" evidence="3">
    <location>
        <begin position="580"/>
        <end position="599"/>
    </location>
</feature>
<keyword evidence="4" id="KW-0812">Transmembrane</keyword>
<comment type="similarity">
    <text evidence="2">Belongs to the major facilitator superfamily. Monocarboxylate porter (TC 2.A.1.13) family.</text>
</comment>
<feature type="region of interest" description="Disordered" evidence="3">
    <location>
        <begin position="1"/>
        <end position="41"/>
    </location>
</feature>
<feature type="transmembrane region" description="Helical" evidence="4">
    <location>
        <begin position="153"/>
        <end position="173"/>
    </location>
</feature>
<dbReference type="PANTHER" id="PTHR11360">
    <property type="entry name" value="MONOCARBOXYLATE TRANSPORTER"/>
    <property type="match status" value="1"/>
</dbReference>
<feature type="region of interest" description="Disordered" evidence="3">
    <location>
        <begin position="295"/>
        <end position="323"/>
    </location>
</feature>
<feature type="transmembrane region" description="Helical" evidence="4">
    <location>
        <begin position="252"/>
        <end position="271"/>
    </location>
</feature>
<evidence type="ECO:0000256" key="3">
    <source>
        <dbReference type="SAM" id="MobiDB-lite"/>
    </source>
</evidence>
<evidence type="ECO:0000313" key="6">
    <source>
        <dbReference type="Proteomes" id="UP000243723"/>
    </source>
</evidence>
<dbReference type="EMBL" id="NHZQ01000236">
    <property type="protein sequence ID" value="PSK46138.1"/>
    <property type="molecule type" value="Genomic_DNA"/>
</dbReference>
<dbReference type="InterPro" id="IPR050327">
    <property type="entry name" value="Proton-linked_MCT"/>
</dbReference>
<dbReference type="GO" id="GO:0022857">
    <property type="term" value="F:transmembrane transporter activity"/>
    <property type="evidence" value="ECO:0007669"/>
    <property type="project" value="InterPro"/>
</dbReference>
<dbReference type="AlphaFoldDB" id="A0A2P7ZD64"/>
<sequence length="599" mass="65173">MLSAPGIPEPAHHSNSEPPSRATSSDSSPSERTQHGPVDLVALPKPVTFTEDKKSWSQRWCSCGRSTEPKPPKQKKVWPTDWRAYTTLLGGFLLMFNSWGIVNAFGTFLSFYQEVLLPNSRLEVFNLIGSTQSFVVLSLSFIIGRLLDAGFHLPLRIIGTVLTCLGLFLLSVVNGGGMQGEGSAVLDWVVQGLVCGLGMACFFVTSSQVVATWFQDRKGFAIGVVATGASIAGLIYPIMLRFLIDSYGFNTAVRYITLLCFLTCLLSIFLIQPNPEHKLRPLSLRKLPDYTPPPSRLPSIAEHPTTTSSSSSTISAPQPSTSSPSPILALKTWLDPVALRHPSFLLFTAAISMMFFGFYGVFFNLEEWAAQRRVGFKGATPPPCPADQPDCVTPGLRTYWLLAIMNASSSVGRLSSSYLCDRFGALKVHSSVTIVSGVLCVALWSTARNLSGAIAFVVLFGAFSGSVIGLPPASMAAILGPGKEEQARLGQWVGMMYTVAAPFALTGPVIEGYFIQRYGYNFFTIQFFSGGCLLFSGAFMILALLVSKGERAERVLREIRRGRDKVRERKERMGSVVSTMGSTVGSRASSLFKGRREEV</sequence>
<evidence type="ECO:0000313" key="5">
    <source>
        <dbReference type="EMBL" id="PSK46138.1"/>
    </source>
</evidence>
<feature type="transmembrane region" description="Helical" evidence="4">
    <location>
        <begin position="220"/>
        <end position="240"/>
    </location>
</feature>
<evidence type="ECO:0000256" key="1">
    <source>
        <dbReference type="ARBA" id="ARBA00004141"/>
    </source>
</evidence>
<evidence type="ECO:0000256" key="2">
    <source>
        <dbReference type="ARBA" id="ARBA00006727"/>
    </source>
</evidence>
<dbReference type="OrthoDB" id="6509908at2759"/>
<comment type="caution">
    <text evidence="5">The sequence shown here is derived from an EMBL/GenBank/DDBJ whole genome shotgun (WGS) entry which is preliminary data.</text>
</comment>
<dbReference type="InterPro" id="IPR036259">
    <property type="entry name" value="MFS_trans_sf"/>
</dbReference>
<feature type="compositionally biased region" description="Low complexity" evidence="3">
    <location>
        <begin position="304"/>
        <end position="323"/>
    </location>
</feature>
<feature type="transmembrane region" description="Helical" evidence="4">
    <location>
        <begin position="453"/>
        <end position="480"/>
    </location>
</feature>
<feature type="transmembrane region" description="Helical" evidence="4">
    <location>
        <begin position="428"/>
        <end position="447"/>
    </location>
</feature>
<feature type="transmembrane region" description="Helical" evidence="4">
    <location>
        <begin position="492"/>
        <end position="515"/>
    </location>
</feature>
<feature type="transmembrane region" description="Helical" evidence="4">
    <location>
        <begin position="185"/>
        <end position="214"/>
    </location>
</feature>
<evidence type="ECO:0000256" key="4">
    <source>
        <dbReference type="SAM" id="Phobius"/>
    </source>
</evidence>